<comment type="similarity">
    <text evidence="1">Belongs to the cytochrome P450 family.</text>
</comment>
<dbReference type="GO" id="GO:0004497">
    <property type="term" value="F:monooxygenase activity"/>
    <property type="evidence" value="ECO:0007669"/>
    <property type="project" value="InterPro"/>
</dbReference>
<name>A0A9W6TD06_9STRA</name>
<keyword evidence="7" id="KW-1185">Reference proteome</keyword>
<dbReference type="OrthoDB" id="2843at2759"/>
<dbReference type="InterPro" id="IPR001128">
    <property type="entry name" value="Cyt_P450"/>
</dbReference>
<evidence type="ECO:0000256" key="1">
    <source>
        <dbReference type="ARBA" id="ARBA00010617"/>
    </source>
</evidence>
<proteinExistence type="inferred from homology"/>
<accession>A0A9W6TD06</accession>
<sequence length="245" mass="27467">MARSCSNLRPPFQFLATRSTSKALPARLDNGAGAESCQRRAAVAADRHRRTPQSGADLQRRVQDAVRRVRAWSGRDGVGNPGRGHLNVDGDKWRHQRRVTSHLFSMHMLKDYMNAVVREKTVKLRDVLALCADRGDPVSMKSLLNKFTADVFTRIGLGVELNGLDEPVDVDTTQPVDAALQVVQSRLQSPVWLWKLRRLLNVGGERVLRENMKRVHDTIQQIMAKSLDGKQLDDSSNSNTTSHKD</sequence>
<dbReference type="GO" id="GO:0016705">
    <property type="term" value="F:oxidoreductase activity, acting on paired donors, with incorporation or reduction of molecular oxygen"/>
    <property type="evidence" value="ECO:0007669"/>
    <property type="project" value="InterPro"/>
</dbReference>
<evidence type="ECO:0000256" key="4">
    <source>
        <dbReference type="ARBA" id="ARBA00023004"/>
    </source>
</evidence>
<comment type="caution">
    <text evidence="6">The sequence shown here is derived from an EMBL/GenBank/DDBJ whole genome shotgun (WGS) entry which is preliminary data.</text>
</comment>
<evidence type="ECO:0000256" key="3">
    <source>
        <dbReference type="ARBA" id="ARBA00023002"/>
    </source>
</evidence>
<reference evidence="6" key="1">
    <citation type="submission" date="2023-04" db="EMBL/GenBank/DDBJ databases">
        <title>Phytophthora lilii NBRC 32176.</title>
        <authorList>
            <person name="Ichikawa N."/>
            <person name="Sato H."/>
            <person name="Tonouchi N."/>
        </authorList>
    </citation>
    <scope>NUCLEOTIDE SEQUENCE</scope>
    <source>
        <strain evidence="6">NBRC 32176</strain>
    </source>
</reference>
<organism evidence="6 7">
    <name type="scientific">Phytophthora lilii</name>
    <dbReference type="NCBI Taxonomy" id="2077276"/>
    <lineage>
        <taxon>Eukaryota</taxon>
        <taxon>Sar</taxon>
        <taxon>Stramenopiles</taxon>
        <taxon>Oomycota</taxon>
        <taxon>Peronosporomycetes</taxon>
        <taxon>Peronosporales</taxon>
        <taxon>Peronosporaceae</taxon>
        <taxon>Phytophthora</taxon>
    </lineage>
</organism>
<dbReference type="Pfam" id="PF00067">
    <property type="entry name" value="p450"/>
    <property type="match status" value="1"/>
</dbReference>
<dbReference type="EMBL" id="BSXW01000063">
    <property type="protein sequence ID" value="GMF11059.1"/>
    <property type="molecule type" value="Genomic_DNA"/>
</dbReference>
<dbReference type="GO" id="GO:0020037">
    <property type="term" value="F:heme binding"/>
    <property type="evidence" value="ECO:0007669"/>
    <property type="project" value="InterPro"/>
</dbReference>
<evidence type="ECO:0000256" key="5">
    <source>
        <dbReference type="SAM" id="MobiDB-lite"/>
    </source>
</evidence>
<dbReference type="InterPro" id="IPR036396">
    <property type="entry name" value="Cyt_P450_sf"/>
</dbReference>
<protein>
    <submittedName>
        <fullName evidence="6">Unnamed protein product</fullName>
    </submittedName>
</protein>
<evidence type="ECO:0000313" key="6">
    <source>
        <dbReference type="EMBL" id="GMF11059.1"/>
    </source>
</evidence>
<dbReference type="AlphaFoldDB" id="A0A9W6TD06"/>
<evidence type="ECO:0000256" key="2">
    <source>
        <dbReference type="ARBA" id="ARBA00022723"/>
    </source>
</evidence>
<dbReference type="Gene3D" id="1.10.630.10">
    <property type="entry name" value="Cytochrome P450"/>
    <property type="match status" value="1"/>
</dbReference>
<gene>
    <name evidence="6" type="ORF">Plil01_000180300</name>
</gene>
<keyword evidence="2" id="KW-0479">Metal-binding</keyword>
<feature type="region of interest" description="Disordered" evidence="5">
    <location>
        <begin position="226"/>
        <end position="245"/>
    </location>
</feature>
<dbReference type="Proteomes" id="UP001165083">
    <property type="component" value="Unassembled WGS sequence"/>
</dbReference>
<dbReference type="GO" id="GO:0005506">
    <property type="term" value="F:iron ion binding"/>
    <property type="evidence" value="ECO:0007669"/>
    <property type="project" value="InterPro"/>
</dbReference>
<evidence type="ECO:0000313" key="7">
    <source>
        <dbReference type="Proteomes" id="UP001165083"/>
    </source>
</evidence>
<dbReference type="SUPFAM" id="SSF48264">
    <property type="entry name" value="Cytochrome P450"/>
    <property type="match status" value="1"/>
</dbReference>
<keyword evidence="4" id="KW-0408">Iron</keyword>
<feature type="compositionally biased region" description="Polar residues" evidence="5">
    <location>
        <begin position="234"/>
        <end position="245"/>
    </location>
</feature>
<dbReference type="PANTHER" id="PTHR24296">
    <property type="entry name" value="CYTOCHROME P450"/>
    <property type="match status" value="1"/>
</dbReference>
<keyword evidence="3" id="KW-0560">Oxidoreductase</keyword>